<feature type="compositionally biased region" description="Polar residues" evidence="5">
    <location>
        <begin position="29"/>
        <end position="45"/>
    </location>
</feature>
<evidence type="ECO:0000256" key="4">
    <source>
        <dbReference type="RuleBase" id="RU000383"/>
    </source>
</evidence>
<dbReference type="InterPro" id="IPR039361">
    <property type="entry name" value="Cyclin"/>
</dbReference>
<dbReference type="PANTHER" id="PTHR10177">
    <property type="entry name" value="CYCLINS"/>
    <property type="match status" value="1"/>
</dbReference>
<dbReference type="InterPro" id="IPR004367">
    <property type="entry name" value="Cyclin_C-dom"/>
</dbReference>
<protein>
    <recommendedName>
        <fullName evidence="10">Cyclin B</fullName>
    </recommendedName>
</protein>
<name>A0ABD6ELY9_9BILA</name>
<feature type="domain" description="Cyclin C-terminal" evidence="7">
    <location>
        <begin position="269"/>
        <end position="383"/>
    </location>
</feature>
<evidence type="ECO:0000259" key="7">
    <source>
        <dbReference type="SMART" id="SM01332"/>
    </source>
</evidence>
<dbReference type="InterPro" id="IPR013763">
    <property type="entry name" value="Cyclin-like_dom"/>
</dbReference>
<dbReference type="SMART" id="SM01332">
    <property type="entry name" value="Cyclin_C"/>
    <property type="match status" value="1"/>
</dbReference>
<dbReference type="SMART" id="SM00385">
    <property type="entry name" value="CYCLIN"/>
    <property type="match status" value="2"/>
</dbReference>
<proteinExistence type="inferred from homology"/>
<evidence type="ECO:0000256" key="1">
    <source>
        <dbReference type="ARBA" id="ARBA00022618"/>
    </source>
</evidence>
<organism evidence="8 9">
    <name type="scientific">Gnathostoma spinigerum</name>
    <dbReference type="NCBI Taxonomy" id="75299"/>
    <lineage>
        <taxon>Eukaryota</taxon>
        <taxon>Metazoa</taxon>
        <taxon>Ecdysozoa</taxon>
        <taxon>Nematoda</taxon>
        <taxon>Chromadorea</taxon>
        <taxon>Rhabditida</taxon>
        <taxon>Spirurina</taxon>
        <taxon>Gnathostomatomorpha</taxon>
        <taxon>Gnathostomatoidea</taxon>
        <taxon>Gnathostomatidae</taxon>
        <taxon>Gnathostoma</taxon>
    </lineage>
</organism>
<dbReference type="InterPro" id="IPR036915">
    <property type="entry name" value="Cyclin-like_sf"/>
</dbReference>
<dbReference type="EMBL" id="JBGFUD010003212">
    <property type="protein sequence ID" value="MFH4978446.1"/>
    <property type="molecule type" value="Genomic_DNA"/>
</dbReference>
<feature type="region of interest" description="Disordered" evidence="5">
    <location>
        <begin position="1"/>
        <end position="109"/>
    </location>
</feature>
<evidence type="ECO:0000313" key="9">
    <source>
        <dbReference type="Proteomes" id="UP001608902"/>
    </source>
</evidence>
<dbReference type="GO" id="GO:0051301">
    <property type="term" value="P:cell division"/>
    <property type="evidence" value="ECO:0007669"/>
    <property type="project" value="UniProtKB-KW"/>
</dbReference>
<evidence type="ECO:0000256" key="5">
    <source>
        <dbReference type="SAM" id="MobiDB-lite"/>
    </source>
</evidence>
<dbReference type="CDD" id="cd20507">
    <property type="entry name" value="CYCLIN_CCNB1-like_rpt1"/>
    <property type="match status" value="1"/>
</dbReference>
<dbReference type="AlphaFoldDB" id="A0ABD6ELY9"/>
<feature type="domain" description="Cyclin-like" evidence="6">
    <location>
        <begin position="176"/>
        <end position="260"/>
    </location>
</feature>
<evidence type="ECO:0008006" key="10">
    <source>
        <dbReference type="Google" id="ProtNLM"/>
    </source>
</evidence>
<dbReference type="Gene3D" id="1.10.472.10">
    <property type="entry name" value="Cyclin-like"/>
    <property type="match status" value="2"/>
</dbReference>
<comment type="similarity">
    <text evidence="4">Belongs to the cyclin family.</text>
</comment>
<keyword evidence="1" id="KW-0132">Cell division</keyword>
<dbReference type="Pfam" id="PF02984">
    <property type="entry name" value="Cyclin_C"/>
    <property type="match status" value="1"/>
</dbReference>
<sequence length="393" mass="44354">MLGRIALRTRATSNPTTKAAEASDPNGKATKSTRSIGLSTRNQNVCRPAEKNAEDKGIKKPASRQNSFALKGIENAGARERVPKTKKETAANAQKVSTRETKEGTSESCSAKMALPSGEVVQSYTAARFEEVVLHCEEYSDDMYNYIYALEKKFGVEENFLQGCEVTYRMRHILVDWLIQVQIRFHMLPETLFLTINLLDRYLSTKSVTKADLQLVGVTCMFIAAKYEEMYPPELHDFVYITDNSFTKNAILKMEIKILSAIGLDLGRPQVIQFIRYLSTNFNTVVHPMAKYIGEIAVCDYSTAHLLPSEIAAAAVWLAARLEENRWPQNLYRVARIKPDKIREYGKLFAKNILKSHGNQKLTALRSKYASTKNARVSCFTDLQIDLLRELSS</sequence>
<keyword evidence="3" id="KW-0131">Cell cycle</keyword>
<comment type="caution">
    <text evidence="8">The sequence shown here is derived from an EMBL/GenBank/DDBJ whole genome shotgun (WGS) entry which is preliminary data.</text>
</comment>
<accession>A0ABD6ELY9</accession>
<gene>
    <name evidence="8" type="ORF">AB6A40_005155</name>
</gene>
<dbReference type="FunFam" id="1.10.472.10:FF:000001">
    <property type="entry name" value="G2/mitotic-specific cyclin"/>
    <property type="match status" value="1"/>
</dbReference>
<keyword evidence="2 4" id="KW-0195">Cyclin</keyword>
<reference evidence="8 9" key="1">
    <citation type="submission" date="2024-08" db="EMBL/GenBank/DDBJ databases">
        <title>Gnathostoma spinigerum genome.</title>
        <authorList>
            <person name="Gonzalez-Bertolin B."/>
            <person name="Monzon S."/>
            <person name="Zaballos A."/>
            <person name="Jimenez P."/>
            <person name="Dekumyoy P."/>
            <person name="Varona S."/>
            <person name="Cuesta I."/>
            <person name="Sumanam S."/>
            <person name="Adisakwattana P."/>
            <person name="Gasser R.B."/>
            <person name="Hernandez-Gonzalez A."/>
            <person name="Young N.D."/>
            <person name="Perteguer M.J."/>
        </authorList>
    </citation>
    <scope>NUCLEOTIDE SEQUENCE [LARGE SCALE GENOMIC DNA]</scope>
    <source>
        <strain evidence="8">AL3</strain>
        <tissue evidence="8">Liver</tissue>
    </source>
</reference>
<dbReference type="InterPro" id="IPR046965">
    <property type="entry name" value="Cyclin_A/B-like"/>
</dbReference>
<dbReference type="Pfam" id="PF00134">
    <property type="entry name" value="Cyclin_N"/>
    <property type="match status" value="1"/>
</dbReference>
<dbReference type="Proteomes" id="UP001608902">
    <property type="component" value="Unassembled WGS sequence"/>
</dbReference>
<dbReference type="PIRSF" id="PIRSF001771">
    <property type="entry name" value="Cyclin_A_B_D_E"/>
    <property type="match status" value="1"/>
</dbReference>
<dbReference type="InterPro" id="IPR048258">
    <property type="entry name" value="Cyclins_cyclin-box"/>
</dbReference>
<feature type="domain" description="Cyclin-like" evidence="6">
    <location>
        <begin position="273"/>
        <end position="351"/>
    </location>
</feature>
<dbReference type="InterPro" id="IPR006671">
    <property type="entry name" value="Cyclin_N"/>
</dbReference>
<evidence type="ECO:0000256" key="3">
    <source>
        <dbReference type="ARBA" id="ARBA00023306"/>
    </source>
</evidence>
<feature type="compositionally biased region" description="Basic and acidic residues" evidence="5">
    <location>
        <begin position="48"/>
        <end position="58"/>
    </location>
</feature>
<keyword evidence="9" id="KW-1185">Reference proteome</keyword>
<feature type="compositionally biased region" description="Basic and acidic residues" evidence="5">
    <location>
        <begin position="77"/>
        <end position="89"/>
    </location>
</feature>
<dbReference type="SUPFAM" id="SSF47954">
    <property type="entry name" value="Cyclin-like"/>
    <property type="match status" value="2"/>
</dbReference>
<dbReference type="PROSITE" id="PS00292">
    <property type="entry name" value="CYCLINS"/>
    <property type="match status" value="1"/>
</dbReference>
<evidence type="ECO:0000259" key="6">
    <source>
        <dbReference type="SMART" id="SM00385"/>
    </source>
</evidence>
<evidence type="ECO:0000313" key="8">
    <source>
        <dbReference type="EMBL" id="MFH4978446.1"/>
    </source>
</evidence>
<dbReference type="GO" id="GO:0000278">
    <property type="term" value="P:mitotic cell cycle"/>
    <property type="evidence" value="ECO:0007669"/>
    <property type="project" value="UniProtKB-ARBA"/>
</dbReference>
<evidence type="ECO:0000256" key="2">
    <source>
        <dbReference type="ARBA" id="ARBA00023127"/>
    </source>
</evidence>